<feature type="binding site" evidence="9">
    <location>
        <position position="181"/>
    </location>
    <ligand>
        <name>substrate</name>
    </ligand>
</feature>
<dbReference type="EC" id="2.3.1.1" evidence="9"/>
<feature type="chain" id="PRO_5023549381" description="Arginine biosynthesis bifunctional protein ArgJ alpha chain" evidence="9">
    <location>
        <begin position="1"/>
        <end position="191"/>
    </location>
</feature>
<feature type="binding site" evidence="9">
    <location>
        <position position="403"/>
    </location>
    <ligand>
        <name>substrate</name>
    </ligand>
</feature>
<comment type="pathway">
    <text evidence="9">Amino-acid biosynthesis; L-arginine biosynthesis; L-ornithine and N-acetyl-L-glutamate from L-glutamate and N(2)-acetyl-L-ornithine (cyclic): step 1/1.</text>
</comment>
<keyword evidence="9" id="KW-0511">Multifunctional enzyme</keyword>
<dbReference type="STRING" id="1121937.GCA_000423125_03061"/>
<dbReference type="CDD" id="cd02152">
    <property type="entry name" value="OAT"/>
    <property type="match status" value="1"/>
</dbReference>
<dbReference type="HAMAP" id="MF_01106">
    <property type="entry name" value="ArgJ"/>
    <property type="match status" value="1"/>
</dbReference>
<dbReference type="SUPFAM" id="SSF56266">
    <property type="entry name" value="DmpA/ArgJ-like"/>
    <property type="match status" value="1"/>
</dbReference>
<sequence length="408" mass="42447">MAVGEANLGELLPVAGLRLATVSAGIKKPGRRDVVLMGLAPGSHVAGVFTRNAFCAAPVVVARAHLAASQQQPAFLLVNTGNANAGTGEPGLADARRCAAAVAELSGVPSEAVLPFSTGVIGEPLPVQKIVDVLPQALAELREDGWLDAAHGIMTTDTRPKACSVRFSCNGRSHVLTGIAKGAGMLRPNMATMLAYLATDAAVSPALLQTLLAEAVDMSFNRITVDGDTSTNDACMLVATGAAGNTLLESTDEPLYAALRDALQEACVTLAQGLVRDGEGASKFVTVQVNSGGDEQECLDVAFTIAHSPLVKTALFASDPNWGRLLAAIGRAGLEDLDVTRVAVYLNDVLIAEQGCRAASYTEQQGAAAMAAEDITIRVELQRGPAAATVWTSDFSYDYVRINAEYRT</sequence>
<feature type="chain" id="PRO_5023549382" description="Arginine biosynthesis bifunctional protein ArgJ beta chain" evidence="9">
    <location>
        <begin position="192"/>
        <end position="408"/>
    </location>
</feature>
<feature type="binding site" evidence="9">
    <location>
        <position position="192"/>
    </location>
    <ligand>
        <name>substrate</name>
    </ligand>
</feature>
<feature type="binding site" evidence="9">
    <location>
        <position position="155"/>
    </location>
    <ligand>
        <name>substrate</name>
    </ligand>
</feature>
<organism evidence="10 11">
    <name type="scientific">Haliea salexigens</name>
    <dbReference type="NCBI Taxonomy" id="287487"/>
    <lineage>
        <taxon>Bacteria</taxon>
        <taxon>Pseudomonadati</taxon>
        <taxon>Pseudomonadota</taxon>
        <taxon>Gammaproteobacteria</taxon>
        <taxon>Cellvibrionales</taxon>
        <taxon>Halieaceae</taxon>
        <taxon>Haliea</taxon>
    </lineage>
</organism>
<dbReference type="AlphaFoldDB" id="A0A3C1KJG1"/>
<keyword evidence="9" id="KW-0963">Cytoplasm</keyword>
<comment type="similarity">
    <text evidence="1 9">Belongs to the ArgJ family.</text>
</comment>
<evidence type="ECO:0000256" key="9">
    <source>
        <dbReference type="HAMAP-Rule" id="MF_01106"/>
    </source>
</evidence>
<comment type="subcellular location">
    <subcellularLocation>
        <location evidence="9">Cytoplasm</location>
    </subcellularLocation>
</comment>
<accession>A0A3C1KJG1</accession>
<feature type="site" description="Cleavage; by autolysis" evidence="9">
    <location>
        <begin position="191"/>
        <end position="192"/>
    </location>
</feature>
<protein>
    <recommendedName>
        <fullName evidence="9">Arginine biosynthesis bifunctional protein ArgJ</fullName>
    </recommendedName>
    <domain>
        <recommendedName>
            <fullName evidence="9">Glutamate N-acetyltransferase</fullName>
            <ecNumber evidence="9">2.3.1.35</ecNumber>
        </recommendedName>
        <alternativeName>
            <fullName evidence="9">Ornithine acetyltransferase</fullName>
            <shortName evidence="9">OATase</shortName>
        </alternativeName>
        <alternativeName>
            <fullName evidence="9">Ornithine transacetylase</fullName>
        </alternativeName>
    </domain>
    <domain>
        <recommendedName>
            <fullName evidence="9">Amino-acid acetyltransferase</fullName>
            <ecNumber evidence="9">2.3.1.1</ecNumber>
        </recommendedName>
        <alternativeName>
            <fullName evidence="9">N-acetylglutamate synthase</fullName>
            <shortName evidence="9">AGSase</shortName>
        </alternativeName>
    </domain>
    <component>
        <recommendedName>
            <fullName evidence="9">Arginine biosynthesis bifunctional protein ArgJ alpha chain</fullName>
        </recommendedName>
    </component>
    <component>
        <recommendedName>
            <fullName evidence="9">Arginine biosynthesis bifunctional protein ArgJ beta chain</fullName>
        </recommendedName>
    </component>
</protein>
<dbReference type="NCBIfam" id="TIGR00120">
    <property type="entry name" value="ArgJ"/>
    <property type="match status" value="1"/>
</dbReference>
<proteinExistence type="inferred from homology"/>
<dbReference type="GO" id="GO:0004358">
    <property type="term" value="F:L-glutamate N-acetyltransferase activity, acting on acetyl-L-ornithine as donor"/>
    <property type="evidence" value="ECO:0007669"/>
    <property type="project" value="UniProtKB-UniRule"/>
</dbReference>
<evidence type="ECO:0000256" key="6">
    <source>
        <dbReference type="ARBA" id="ARBA00022813"/>
    </source>
</evidence>
<evidence type="ECO:0000256" key="3">
    <source>
        <dbReference type="ARBA" id="ARBA00022571"/>
    </source>
</evidence>
<comment type="pathway">
    <text evidence="9">Amino-acid biosynthesis; L-arginine biosynthesis; N(2)-acetyl-L-ornithine from L-glutamate: step 1/4.</text>
</comment>
<evidence type="ECO:0000256" key="4">
    <source>
        <dbReference type="ARBA" id="ARBA00022605"/>
    </source>
</evidence>
<evidence type="ECO:0000256" key="2">
    <source>
        <dbReference type="ARBA" id="ARBA00011475"/>
    </source>
</evidence>
<dbReference type="Gene3D" id="3.60.70.12">
    <property type="entry name" value="L-amino peptidase D-ALA esterase/amidase"/>
    <property type="match status" value="1"/>
</dbReference>
<dbReference type="Pfam" id="PF01960">
    <property type="entry name" value="ArgJ"/>
    <property type="match status" value="1"/>
</dbReference>
<dbReference type="EC" id="2.3.1.35" evidence="9"/>
<keyword evidence="4 9" id="KW-0028">Amino-acid biosynthesis</keyword>
<dbReference type="GO" id="GO:0006526">
    <property type="term" value="P:L-arginine biosynthetic process"/>
    <property type="evidence" value="ECO:0007669"/>
    <property type="project" value="UniProtKB-UniRule"/>
</dbReference>
<dbReference type="GO" id="GO:0006592">
    <property type="term" value="P:ornithine biosynthetic process"/>
    <property type="evidence" value="ECO:0007669"/>
    <property type="project" value="TreeGrafter"/>
</dbReference>
<dbReference type="NCBIfam" id="NF003802">
    <property type="entry name" value="PRK05388.1"/>
    <property type="match status" value="1"/>
</dbReference>
<evidence type="ECO:0000313" key="11">
    <source>
        <dbReference type="Proteomes" id="UP000259273"/>
    </source>
</evidence>
<dbReference type="FunFam" id="3.60.70.12:FF:000001">
    <property type="entry name" value="Arginine biosynthesis bifunctional protein ArgJ, chloroplastic"/>
    <property type="match status" value="1"/>
</dbReference>
<comment type="catalytic activity">
    <reaction evidence="9">
        <text>L-glutamate + acetyl-CoA = N-acetyl-L-glutamate + CoA + H(+)</text>
        <dbReference type="Rhea" id="RHEA:24292"/>
        <dbReference type="ChEBI" id="CHEBI:15378"/>
        <dbReference type="ChEBI" id="CHEBI:29985"/>
        <dbReference type="ChEBI" id="CHEBI:44337"/>
        <dbReference type="ChEBI" id="CHEBI:57287"/>
        <dbReference type="ChEBI" id="CHEBI:57288"/>
        <dbReference type="EC" id="2.3.1.1"/>
    </reaction>
</comment>
<feature type="site" description="Involved in the stabilization of negative charge on the oxyanion by the formation of the oxyanion hole" evidence="9">
    <location>
        <position position="118"/>
    </location>
</feature>
<evidence type="ECO:0000256" key="8">
    <source>
        <dbReference type="ARBA" id="ARBA00049439"/>
    </source>
</evidence>
<dbReference type="EMBL" id="DMND01000023">
    <property type="protein sequence ID" value="HAN26376.1"/>
    <property type="molecule type" value="Genomic_DNA"/>
</dbReference>
<dbReference type="Gene3D" id="3.10.20.340">
    <property type="entry name" value="ArgJ beta chain, C-terminal domain"/>
    <property type="match status" value="1"/>
</dbReference>
<feature type="binding site" evidence="9">
    <location>
        <position position="408"/>
    </location>
    <ligand>
        <name>substrate</name>
    </ligand>
</feature>
<keyword evidence="5 9" id="KW-0808">Transferase</keyword>
<dbReference type="InterPro" id="IPR016117">
    <property type="entry name" value="ArgJ-like_dom_sf"/>
</dbReference>
<comment type="catalytic activity">
    <reaction evidence="8 9">
        <text>N(2)-acetyl-L-ornithine + L-glutamate = N-acetyl-L-glutamate + L-ornithine</text>
        <dbReference type="Rhea" id="RHEA:15349"/>
        <dbReference type="ChEBI" id="CHEBI:29985"/>
        <dbReference type="ChEBI" id="CHEBI:44337"/>
        <dbReference type="ChEBI" id="CHEBI:46911"/>
        <dbReference type="ChEBI" id="CHEBI:57805"/>
        <dbReference type="EC" id="2.3.1.35"/>
    </reaction>
</comment>
<dbReference type="FunFam" id="3.10.20.340:FF:000001">
    <property type="entry name" value="Arginine biosynthesis bifunctional protein ArgJ, chloroplastic"/>
    <property type="match status" value="1"/>
</dbReference>
<dbReference type="GO" id="GO:0005737">
    <property type="term" value="C:cytoplasm"/>
    <property type="evidence" value="ECO:0007669"/>
    <property type="project" value="UniProtKB-SubCell"/>
</dbReference>
<dbReference type="Proteomes" id="UP000259273">
    <property type="component" value="Unassembled WGS sequence"/>
</dbReference>
<gene>
    <name evidence="9 10" type="primary">argJ</name>
    <name evidence="10" type="ORF">DCP75_01310</name>
</gene>
<evidence type="ECO:0000313" key="10">
    <source>
        <dbReference type="EMBL" id="HAN26376.1"/>
    </source>
</evidence>
<comment type="caution">
    <text evidence="10">The sequence shown here is derived from an EMBL/GenBank/DDBJ whole genome shotgun (WGS) entry which is preliminary data.</text>
</comment>
<reference evidence="10 11" key="1">
    <citation type="journal article" date="2018" name="Nat. Biotechnol.">
        <title>A standardized bacterial taxonomy based on genome phylogeny substantially revises the tree of life.</title>
        <authorList>
            <person name="Parks D.H."/>
            <person name="Chuvochina M."/>
            <person name="Waite D.W."/>
            <person name="Rinke C."/>
            <person name="Skarshewski A."/>
            <person name="Chaumeil P.A."/>
            <person name="Hugenholtz P."/>
        </authorList>
    </citation>
    <scope>NUCLEOTIDE SEQUENCE [LARGE SCALE GENOMIC DNA]</scope>
    <source>
        <strain evidence="10">UBA9158</strain>
    </source>
</reference>
<feature type="active site" description="Nucleophile" evidence="9">
    <location>
        <position position="192"/>
    </location>
</feature>
<name>A0A3C1KJG1_9GAMM</name>
<evidence type="ECO:0000256" key="1">
    <source>
        <dbReference type="ARBA" id="ARBA00006774"/>
    </source>
</evidence>
<dbReference type="PANTHER" id="PTHR23100">
    <property type="entry name" value="ARGININE BIOSYNTHESIS BIFUNCTIONAL PROTEIN ARGJ"/>
    <property type="match status" value="1"/>
</dbReference>
<dbReference type="InterPro" id="IPR002813">
    <property type="entry name" value="Arg_biosynth_ArgJ"/>
</dbReference>
<dbReference type="GO" id="GO:0004042">
    <property type="term" value="F:L-glutamate N-acetyltransferase activity"/>
    <property type="evidence" value="ECO:0007669"/>
    <property type="project" value="UniProtKB-UniRule"/>
</dbReference>
<keyword evidence="3 9" id="KW-0055">Arginine biosynthesis</keyword>
<keyword evidence="7 9" id="KW-0012">Acyltransferase</keyword>
<comment type="subunit">
    <text evidence="2 9">Heterotetramer of two alpha and two beta chains.</text>
</comment>
<dbReference type="PANTHER" id="PTHR23100:SF0">
    <property type="entry name" value="ARGININE BIOSYNTHESIS BIFUNCTIONAL PROTEIN ARGJ, MITOCHONDRIAL"/>
    <property type="match status" value="1"/>
</dbReference>
<dbReference type="InterPro" id="IPR042195">
    <property type="entry name" value="ArgJ_beta_C"/>
</dbReference>
<dbReference type="UniPathway" id="UPA00068">
    <property type="reaction ID" value="UER00106"/>
</dbReference>
<evidence type="ECO:0000256" key="7">
    <source>
        <dbReference type="ARBA" id="ARBA00023315"/>
    </source>
</evidence>
<evidence type="ECO:0000256" key="5">
    <source>
        <dbReference type="ARBA" id="ARBA00022679"/>
    </source>
</evidence>
<keyword evidence="6 9" id="KW-0068">Autocatalytic cleavage</keyword>
<feature type="binding site" evidence="9">
    <location>
        <position position="279"/>
    </location>
    <ligand>
        <name>substrate</name>
    </ligand>
</feature>
<feature type="site" description="Involved in the stabilization of negative charge on the oxyanion by the formation of the oxyanion hole" evidence="9">
    <location>
        <position position="119"/>
    </location>
</feature>
<comment type="function">
    <text evidence="9">Catalyzes two activities which are involved in the cyclic version of arginine biosynthesis: the synthesis of N-acetylglutamate from glutamate and acetyl-CoA as the acetyl donor, and of ornithine by transacetylation between N(2)-acetylornithine and glutamate.</text>
</comment>